<proteinExistence type="inferred from homology"/>
<dbReference type="InterPro" id="IPR011009">
    <property type="entry name" value="Kinase-like_dom_sf"/>
</dbReference>
<organism evidence="4 5">
    <name type="scientific">Phlebotomus papatasi</name>
    <name type="common">Sandfly</name>
    <dbReference type="NCBI Taxonomy" id="29031"/>
    <lineage>
        <taxon>Eukaryota</taxon>
        <taxon>Metazoa</taxon>
        <taxon>Ecdysozoa</taxon>
        <taxon>Arthropoda</taxon>
        <taxon>Hexapoda</taxon>
        <taxon>Insecta</taxon>
        <taxon>Pterygota</taxon>
        <taxon>Neoptera</taxon>
        <taxon>Endopterygota</taxon>
        <taxon>Diptera</taxon>
        <taxon>Nematocera</taxon>
        <taxon>Psychodoidea</taxon>
        <taxon>Psychodidae</taxon>
        <taxon>Phlebotomus</taxon>
        <taxon>Phlebotomus</taxon>
    </lineage>
</organism>
<keyword evidence="1" id="KW-0443">Lipid metabolism</keyword>
<protein>
    <recommendedName>
        <fullName evidence="6">Choline kinase</fullName>
    </recommendedName>
</protein>
<dbReference type="VEuPathDB" id="VectorBase:PPAPM1_001558"/>
<keyword evidence="5" id="KW-1185">Reference proteome</keyword>
<dbReference type="EnsemblMetazoa" id="PPAI001261-RA">
    <property type="protein sequence ID" value="PPAI001261-PA"/>
    <property type="gene ID" value="PPAI001261"/>
</dbReference>
<evidence type="ECO:0000256" key="1">
    <source>
        <dbReference type="ARBA" id="ARBA00023209"/>
    </source>
</evidence>
<keyword evidence="1" id="KW-0594">Phospholipid biosynthesis</keyword>
<evidence type="ECO:0000256" key="2">
    <source>
        <dbReference type="ARBA" id="ARBA00023264"/>
    </source>
</evidence>
<keyword evidence="2" id="KW-1208">Phospholipid metabolism</keyword>
<dbReference type="GO" id="GO:0004103">
    <property type="term" value="F:choline kinase activity"/>
    <property type="evidence" value="ECO:0007669"/>
    <property type="project" value="TreeGrafter"/>
</dbReference>
<dbReference type="EMBL" id="AJVK01010348">
    <property type="status" value="NOT_ANNOTATED_CDS"/>
    <property type="molecule type" value="Genomic_DNA"/>
</dbReference>
<dbReference type="GO" id="GO:0005737">
    <property type="term" value="C:cytoplasm"/>
    <property type="evidence" value="ECO:0007669"/>
    <property type="project" value="TreeGrafter"/>
</dbReference>
<evidence type="ECO:0000313" key="5">
    <source>
        <dbReference type="Proteomes" id="UP000092462"/>
    </source>
</evidence>
<accession>A0A1B0D1N8</accession>
<dbReference type="AlphaFoldDB" id="A0A1B0D1N8"/>
<dbReference type="Proteomes" id="UP000092462">
    <property type="component" value="Unassembled WGS sequence"/>
</dbReference>
<name>A0A1B0D1N8_PHLPP</name>
<dbReference type="GO" id="GO:0004305">
    <property type="term" value="F:ethanolamine kinase activity"/>
    <property type="evidence" value="ECO:0007669"/>
    <property type="project" value="TreeGrafter"/>
</dbReference>
<evidence type="ECO:0000256" key="3">
    <source>
        <dbReference type="ARBA" id="ARBA00038211"/>
    </source>
</evidence>
<dbReference type="GeneID" id="129807551"/>
<dbReference type="SUPFAM" id="SSF56112">
    <property type="entry name" value="Protein kinase-like (PK-like)"/>
    <property type="match status" value="1"/>
</dbReference>
<dbReference type="PANTHER" id="PTHR22603:SF93">
    <property type="entry name" value="RE24176P"/>
    <property type="match status" value="1"/>
</dbReference>
<dbReference type="GO" id="GO:0006646">
    <property type="term" value="P:phosphatidylethanolamine biosynthetic process"/>
    <property type="evidence" value="ECO:0007669"/>
    <property type="project" value="TreeGrafter"/>
</dbReference>
<comment type="similarity">
    <text evidence="3">Belongs to the choline/ethanolamine kinase family.</text>
</comment>
<dbReference type="PANTHER" id="PTHR22603">
    <property type="entry name" value="CHOLINE/ETHANOALAMINE KINASE"/>
    <property type="match status" value="1"/>
</dbReference>
<dbReference type="Pfam" id="PF01633">
    <property type="entry name" value="Choline_kinase"/>
    <property type="match status" value="1"/>
</dbReference>
<keyword evidence="1" id="KW-0444">Lipid biosynthesis</keyword>
<sequence length="507" mass="58655">MISPIKISKSLSEMRELAARICRDYLTGAWKTVSAEEIKLKRISGGLSNYLYYVSLPDSTRTSSRSSSVSSTSSITSEPIDLVPRRARKNSPVDFLRNGNLYEPREVLLRIYGHTHGEQALETMLTETVVFALLSERKLGPKLHGIFPGGRIEQYIPARALRTFELSNPRISTKIAEKTAEIHSLDIPVSKEPDWLWCTMERWLKTVESVLSKFQATNDDEALQLEKLRQINFRQEMKWFQEIVKGSQEFPVVFSHNDLQEGNILFKDYESIDHRISDEQDLHQISGDGLNANFSSIILAAPQQGSSRNDVHIEDNGNISSHTARKITVNNMEKTIAGELDDTCDSVLSGNSQLFSDSRDGYDPELIIIDFEYCSYNYRGFDFANHFIEWTFDYISNENYPFYTHKPEQFPNKNQKEQFISAYLRKIYDNDGYNANEEELKEIQKEIDCFTMASHLFWSLWSIVNVYQEIEFGYWNYASCRIDEYFKAKNTYLSLYGYTTKIDKRES</sequence>
<evidence type="ECO:0000313" key="4">
    <source>
        <dbReference type="EnsemblMetazoa" id="PPAI001261-PA"/>
    </source>
</evidence>
<dbReference type="Gene3D" id="3.90.1200.10">
    <property type="match status" value="2"/>
</dbReference>
<reference evidence="4" key="1">
    <citation type="submission" date="2022-08" db="UniProtKB">
        <authorList>
            <consortium name="EnsemblMetazoa"/>
        </authorList>
    </citation>
    <scope>IDENTIFICATION</scope>
    <source>
        <strain evidence="4">Israel</strain>
    </source>
</reference>
<dbReference type="Gene3D" id="3.30.200.20">
    <property type="entry name" value="Phosphorylase Kinase, domain 1"/>
    <property type="match status" value="1"/>
</dbReference>
<dbReference type="VEuPathDB" id="VectorBase:PPAI001261"/>
<dbReference type="RefSeq" id="XP_055712876.1">
    <property type="nucleotide sequence ID" value="XM_055856901.1"/>
</dbReference>
<evidence type="ECO:0008006" key="6">
    <source>
        <dbReference type="Google" id="ProtNLM"/>
    </source>
</evidence>